<accession>A0A9D4TGP8</accession>
<evidence type="ECO:0000313" key="3">
    <source>
        <dbReference type="EMBL" id="KAI3425028.1"/>
    </source>
</evidence>
<dbReference type="AlphaFoldDB" id="A0A9D4TGP8"/>
<protein>
    <submittedName>
        <fullName evidence="3">Uncharacterized protein</fullName>
    </submittedName>
</protein>
<feature type="region of interest" description="Disordered" evidence="2">
    <location>
        <begin position="119"/>
        <end position="161"/>
    </location>
</feature>
<reference evidence="3" key="1">
    <citation type="journal article" date="2019" name="Plant J.">
        <title>Chlorella vulgaris genome assembly and annotation reveals the molecular basis for metabolic acclimation to high light conditions.</title>
        <authorList>
            <person name="Cecchin M."/>
            <person name="Marcolungo L."/>
            <person name="Rossato M."/>
            <person name="Girolomoni L."/>
            <person name="Cosentino E."/>
            <person name="Cuine S."/>
            <person name="Li-Beisson Y."/>
            <person name="Delledonne M."/>
            <person name="Ballottari M."/>
        </authorList>
    </citation>
    <scope>NUCLEOTIDE SEQUENCE</scope>
    <source>
        <strain evidence="3">211/11P</strain>
    </source>
</reference>
<evidence type="ECO:0000313" key="4">
    <source>
        <dbReference type="Proteomes" id="UP001055712"/>
    </source>
</evidence>
<proteinExistence type="predicted"/>
<dbReference type="Proteomes" id="UP001055712">
    <property type="component" value="Unassembled WGS sequence"/>
</dbReference>
<dbReference type="EMBL" id="SIDB01000012">
    <property type="protein sequence ID" value="KAI3425028.1"/>
    <property type="molecule type" value="Genomic_DNA"/>
</dbReference>
<comment type="caution">
    <text evidence="3">The sequence shown here is derived from an EMBL/GenBank/DDBJ whole genome shotgun (WGS) entry which is preliminary data.</text>
</comment>
<gene>
    <name evidence="3" type="ORF">D9Q98_008406</name>
</gene>
<reference evidence="3" key="2">
    <citation type="submission" date="2020-11" db="EMBL/GenBank/DDBJ databases">
        <authorList>
            <person name="Cecchin M."/>
            <person name="Marcolungo L."/>
            <person name="Rossato M."/>
            <person name="Girolomoni L."/>
            <person name="Cosentino E."/>
            <person name="Cuine S."/>
            <person name="Li-Beisson Y."/>
            <person name="Delledonne M."/>
            <person name="Ballottari M."/>
        </authorList>
    </citation>
    <scope>NUCLEOTIDE SEQUENCE</scope>
    <source>
        <strain evidence="3">211/11P</strain>
        <tissue evidence="3">Whole cell</tissue>
    </source>
</reference>
<name>A0A9D4TGP8_CHLVU</name>
<evidence type="ECO:0000256" key="2">
    <source>
        <dbReference type="SAM" id="MobiDB-lite"/>
    </source>
</evidence>
<sequence length="492" mass="52049">MTTIPMHRNRKRPFEHEKARAVDAKFATAISAGPTPSQPLQPSNPRVPSVQAEQGLLMCAASLLQTSQSYRQTVQKMPAFQRESEGLPSWVLQHTAMPLTFERSRTSVAATPFVLPPRAALPAPGGTQQAPLPSPGWPSCSTERQRLPSDDDSSPRGQQQHVLASDVQEAVLSGGRLSLNLESLLFLPAAASGNAAAAVRNRKTELDMCVPSVPAKAVIQAFEGLRGALVRSGNEQHAVLMQEGWTALLGRALTGAGTMQAGLGTGLALHPELLTHALSEARAALYACARQADSALAPLSPQAAALAILEAMHRFAVRSVLPFLPAGGLFSFPWLEHAVWQLHPSLRPLSSPQGSLPELSPGHTHLAVSGVLQRLGTVHQVLEEALRAASEEQRQAASRCVLLAAGTAVLADHMQPAAAEEHRQMRALRSMPGVGAASAPVEAALQAAALLRGDPAQLSAVAEVMERGARLMSLPPEAFTQALWALLSSLAK</sequence>
<organism evidence="3 4">
    <name type="scientific">Chlorella vulgaris</name>
    <name type="common">Green alga</name>
    <dbReference type="NCBI Taxonomy" id="3077"/>
    <lineage>
        <taxon>Eukaryota</taxon>
        <taxon>Viridiplantae</taxon>
        <taxon>Chlorophyta</taxon>
        <taxon>core chlorophytes</taxon>
        <taxon>Trebouxiophyceae</taxon>
        <taxon>Chlorellales</taxon>
        <taxon>Chlorellaceae</taxon>
        <taxon>Chlorella clade</taxon>
        <taxon>Chlorella</taxon>
    </lineage>
</organism>
<feature type="coiled-coil region" evidence="1">
    <location>
        <begin position="372"/>
        <end position="399"/>
    </location>
</feature>
<keyword evidence="1" id="KW-0175">Coiled coil</keyword>
<evidence type="ECO:0000256" key="1">
    <source>
        <dbReference type="SAM" id="Coils"/>
    </source>
</evidence>
<keyword evidence="4" id="KW-1185">Reference proteome</keyword>